<dbReference type="Gene3D" id="3.40.50.150">
    <property type="entry name" value="Vaccinia Virus protein VP39"/>
    <property type="match status" value="1"/>
</dbReference>
<accession>A0A291M232</accession>
<keyword evidence="2" id="KW-1185">Reference proteome</keyword>
<proteinExistence type="predicted"/>
<dbReference type="OrthoDB" id="7873666at2"/>
<evidence type="ECO:0000313" key="1">
    <source>
        <dbReference type="EMBL" id="ATI42960.1"/>
    </source>
</evidence>
<dbReference type="Proteomes" id="UP000219050">
    <property type="component" value="Chromosome"/>
</dbReference>
<evidence type="ECO:0000313" key="2">
    <source>
        <dbReference type="Proteomes" id="UP000219050"/>
    </source>
</evidence>
<dbReference type="AlphaFoldDB" id="A0A291M232"/>
<dbReference type="SUPFAM" id="SSF53335">
    <property type="entry name" value="S-adenosyl-L-methionine-dependent methyltransferases"/>
    <property type="match status" value="1"/>
</dbReference>
<dbReference type="RefSeq" id="WP_097373896.1">
    <property type="nucleotide sequence ID" value="NZ_CP021404.1"/>
</dbReference>
<dbReference type="Pfam" id="PF13578">
    <property type="entry name" value="Methyltransf_24"/>
    <property type="match status" value="1"/>
</dbReference>
<organism evidence="1 2">
    <name type="scientific">Pacificitalea manganoxidans</name>
    <dbReference type="NCBI Taxonomy" id="1411902"/>
    <lineage>
        <taxon>Bacteria</taxon>
        <taxon>Pseudomonadati</taxon>
        <taxon>Pseudomonadota</taxon>
        <taxon>Alphaproteobacteria</taxon>
        <taxon>Rhodobacterales</taxon>
        <taxon>Paracoccaceae</taxon>
        <taxon>Pacificitalea</taxon>
    </lineage>
</organism>
<gene>
    <name evidence="1" type="ORF">CBW24_13740</name>
</gene>
<reference evidence="1 2" key="1">
    <citation type="submission" date="2017-05" db="EMBL/GenBank/DDBJ databases">
        <title>Comparative genomic and metabolic analysis of manganese-oxidizing mechanisms in Celeribater manganoxidans DY25T: its adaption to the environment of polymetallic nodule.</title>
        <authorList>
            <person name="Wang X."/>
        </authorList>
    </citation>
    <scope>NUCLEOTIDE SEQUENCE [LARGE SCALE GENOMIC DNA]</scope>
    <source>
        <strain evidence="1 2">DY25</strain>
    </source>
</reference>
<dbReference type="EMBL" id="CP021404">
    <property type="protein sequence ID" value="ATI42960.1"/>
    <property type="molecule type" value="Genomic_DNA"/>
</dbReference>
<protein>
    <submittedName>
        <fullName evidence="1">Uncharacterized protein</fullName>
    </submittedName>
</protein>
<name>A0A291M232_9RHOB</name>
<dbReference type="InterPro" id="IPR029063">
    <property type="entry name" value="SAM-dependent_MTases_sf"/>
</dbReference>
<dbReference type="KEGG" id="cmag:CBW24_13740"/>
<sequence>MQDISPSATSLFDTRPWRRIALSRLDPVRAVPTMLSETEQKLYYWLTRHWAAGRGAIVDLGCFAGGSTARLALGHAEAGLTTPIHAYDRFTAQARVKRRVLYPQGISPFDGEDILPLARELLRPWQAHITLHRGQIEEQHWQDGPIEILVMDAGKTAPDLDRMAQIFFPHLVPGTSLLVQQDYLQWNQPWVAVQMELLADVFVPRAHARPDTVVWECTAPVTADALARAQVEDLSDEMMLAYLELAYERFEGWNLGRRIDTLIRAMRANPGQRAAHDFSRRP</sequence>